<dbReference type="KEGG" id="pbar:105428713"/>
<reference evidence="2" key="1">
    <citation type="submission" date="2025-08" db="UniProtKB">
        <authorList>
            <consortium name="RefSeq"/>
        </authorList>
    </citation>
    <scope>IDENTIFICATION</scope>
</reference>
<proteinExistence type="predicted"/>
<sequence>MSTSDSSDVSVEPGKSLDNVELVDTEIRKTSIFTLYAKIFRLLLTTQIPNFSLLSDELRNRELEKLILPSNEEWRHRVYHSLVELQREKDAAEIAAEDKRMEDSKRCTMPYKSLQDWEWRPREKGHLPKGRRDKNQDIVDSSLNAISGTGGSMTEARVEPGWRINDILLAAKVLQNTEPSPNYANEAEMRRVFGLVYDVLRYKNILNRALVNGGFWYRNNALKSRERVVWLLLYDMQGRKFARRRDGSALEMREKIFETVGLKDIEDALLKAKTHLAASISRLRIAGSALNLGYF</sequence>
<dbReference type="AlphaFoldDB" id="A0A6I9X4V0"/>
<gene>
    <name evidence="2" type="primary">LOC105428713</name>
</gene>
<keyword evidence="1" id="KW-1185">Reference proteome</keyword>
<dbReference type="RefSeq" id="XP_011639462.1">
    <property type="nucleotide sequence ID" value="XM_011641160.2"/>
</dbReference>
<name>A0A6I9X4V0_9HYME</name>
<dbReference type="OrthoDB" id="7588740at2759"/>
<evidence type="ECO:0000313" key="2">
    <source>
        <dbReference type="RefSeq" id="XP_011639462.1"/>
    </source>
</evidence>
<dbReference type="InterPro" id="IPR042620">
    <property type="entry name" value="NSUN7"/>
</dbReference>
<dbReference type="GeneID" id="105428713"/>
<evidence type="ECO:0000313" key="1">
    <source>
        <dbReference type="Proteomes" id="UP000504615"/>
    </source>
</evidence>
<dbReference type="Proteomes" id="UP000504615">
    <property type="component" value="Unplaced"/>
</dbReference>
<accession>A0A6I9X4V0</accession>
<organism evidence="1 2">
    <name type="scientific">Pogonomyrmex barbatus</name>
    <name type="common">red harvester ant</name>
    <dbReference type="NCBI Taxonomy" id="144034"/>
    <lineage>
        <taxon>Eukaryota</taxon>
        <taxon>Metazoa</taxon>
        <taxon>Ecdysozoa</taxon>
        <taxon>Arthropoda</taxon>
        <taxon>Hexapoda</taxon>
        <taxon>Insecta</taxon>
        <taxon>Pterygota</taxon>
        <taxon>Neoptera</taxon>
        <taxon>Endopterygota</taxon>
        <taxon>Hymenoptera</taxon>
        <taxon>Apocrita</taxon>
        <taxon>Aculeata</taxon>
        <taxon>Formicoidea</taxon>
        <taxon>Formicidae</taxon>
        <taxon>Myrmicinae</taxon>
        <taxon>Pogonomyrmex</taxon>
    </lineage>
</organism>
<protein>
    <submittedName>
        <fullName evidence="2">Uncharacterized protein LOC105428713</fullName>
    </submittedName>
</protein>
<dbReference type="PANTHER" id="PTHR14663">
    <property type="entry name" value="METHYLTRANSFERASE NSUN7-RELATED"/>
    <property type="match status" value="1"/>
</dbReference>
<dbReference type="PANTHER" id="PTHR14663:SF2">
    <property type="entry name" value="METHYLTRANSFERASE NSUN7-RELATED"/>
    <property type="match status" value="1"/>
</dbReference>